<evidence type="ECO:0000256" key="1">
    <source>
        <dbReference type="ARBA" id="ARBA00006284"/>
    </source>
</evidence>
<dbReference type="Gene3D" id="3.90.1510.10">
    <property type="entry name" value="Glycerate kinase, domain 2"/>
    <property type="match status" value="1"/>
</dbReference>
<dbReference type="InterPro" id="IPR036129">
    <property type="entry name" value="Glycerate_kinase_sf"/>
</dbReference>
<protein>
    <submittedName>
        <fullName evidence="6">Glycerate kinase</fullName>
        <ecNumber evidence="6">2.7.1.31</ecNumber>
    </submittedName>
</protein>
<keyword evidence="2 4" id="KW-0808">Transferase</keyword>
<dbReference type="SUPFAM" id="SSF110738">
    <property type="entry name" value="Glycerate kinase I"/>
    <property type="match status" value="1"/>
</dbReference>
<organism evidence="6">
    <name type="scientific">Bifidobacterium fermentum</name>
    <dbReference type="NCBI Taxonomy" id="3059035"/>
    <lineage>
        <taxon>Bacteria</taxon>
        <taxon>Bacillati</taxon>
        <taxon>Actinomycetota</taxon>
        <taxon>Actinomycetes</taxon>
        <taxon>Bifidobacteriales</taxon>
        <taxon>Bifidobacteriaceae</taxon>
        <taxon>Bifidobacterium</taxon>
    </lineage>
</organism>
<dbReference type="EC" id="2.7.1.31" evidence="6"/>
<evidence type="ECO:0000256" key="2">
    <source>
        <dbReference type="ARBA" id="ARBA00022679"/>
    </source>
</evidence>
<evidence type="ECO:0000313" key="7">
    <source>
        <dbReference type="EMBL" id="XDS50555.1"/>
    </source>
</evidence>
<dbReference type="NCBIfam" id="TIGR00045">
    <property type="entry name" value="glycerate kinase"/>
    <property type="match status" value="1"/>
</dbReference>
<dbReference type="KEGG" id="bfk:QN062_09270"/>
<evidence type="ECO:0000313" key="5">
    <source>
        <dbReference type="EMBL" id="XDS45883.1"/>
    </source>
</evidence>
<dbReference type="AlphaFoldDB" id="A0AB39UK02"/>
<gene>
    <name evidence="7" type="ORF">QN062_09270</name>
    <name evidence="6" type="ORF">QN216_03470</name>
    <name evidence="5" type="ORF">QN217_06970</name>
</gene>
<sequence length="401" mass="40193">MRYLLAPDSFKESADATEVALAMQRGIVASDPCAQTRLLPLSDGGEGLTLALVNATNGSLRTAQAHDALGRPITATYGFLGPQPGTKQLRTAVIELAAASGIELIAPDERRATLASTFGTGELIMDAIGAGADRIVLGLGGSATTDGGSGLARACGFRFLDAHGSDIPEGGGALNQLDHIAAQDADARAASIPIIMASDVTNPLHGSNGAAQIFGPQKGASPSQVRELDSALTAFADAIGRLNGRDVQDAPGAGAAGGSGAGLLGLFNAHAVPGIDLVLELVHGEEGCDWADIVITGEGSIDGQTSHGKVPSGIARLARSCGKPTIAVGGTIKLSADERKDLRSAGIVATFAIAPGAATLPTLLADARANIESTCFSIAGLVSAVSASKSGEITDPHDATL</sequence>
<reference evidence="6" key="1">
    <citation type="submission" date="2023-07" db="EMBL/GenBank/DDBJ databases">
        <title>Bifidobacterium aquikefiriaerophilum sp. nov. and Bifidobacterium eccum sp. nov., isolated from water kefir.</title>
        <authorList>
            <person name="Breselge S."/>
            <person name="Bellassi P."/>
            <person name="Barcenilla C."/>
            <person name="Alvarez-Ordonez A."/>
            <person name="Morelli L."/>
            <person name="Cotter P.D."/>
        </authorList>
    </citation>
    <scope>NUCLEOTIDE SEQUENCE</scope>
    <source>
        <strain evidence="7">WK012_4_13</strain>
        <strain evidence="6">WK013_4_14</strain>
        <strain evidence="5">WK048_4_13</strain>
    </source>
</reference>
<dbReference type="InterPro" id="IPR018193">
    <property type="entry name" value="Glyc_kinase_flavodox-like_fold"/>
</dbReference>
<dbReference type="EMBL" id="CP129682">
    <property type="protein sequence ID" value="XDS49334.1"/>
    <property type="molecule type" value="Genomic_DNA"/>
</dbReference>
<keyword evidence="3 4" id="KW-0418">Kinase</keyword>
<dbReference type="EMBL" id="CP129675">
    <property type="protein sequence ID" value="XDS45883.1"/>
    <property type="molecule type" value="Genomic_DNA"/>
</dbReference>
<accession>A0AB39UK02</accession>
<dbReference type="InterPro" id="IPR004381">
    <property type="entry name" value="Glycerate_kinase"/>
</dbReference>
<comment type="similarity">
    <text evidence="1 4">Belongs to the glycerate kinase type-1 family.</text>
</comment>
<dbReference type="InterPro" id="IPR018197">
    <property type="entry name" value="Glycerate_kinase_RE-like"/>
</dbReference>
<proteinExistence type="inferred from homology"/>
<dbReference type="PANTHER" id="PTHR21599">
    <property type="entry name" value="GLYCERATE KINASE"/>
    <property type="match status" value="1"/>
</dbReference>
<dbReference type="GO" id="GO:0031388">
    <property type="term" value="P:organic acid phosphorylation"/>
    <property type="evidence" value="ECO:0007669"/>
    <property type="project" value="UniProtKB-UniRule"/>
</dbReference>
<name>A0AB39UK02_9BIFI</name>
<evidence type="ECO:0000256" key="4">
    <source>
        <dbReference type="PIRNR" id="PIRNR006078"/>
    </source>
</evidence>
<dbReference type="GO" id="GO:0008887">
    <property type="term" value="F:glycerate kinase activity"/>
    <property type="evidence" value="ECO:0007669"/>
    <property type="project" value="UniProtKB-UniRule"/>
</dbReference>
<dbReference type="RefSeq" id="WP_369341519.1">
    <property type="nucleotide sequence ID" value="NZ_CP129675.1"/>
</dbReference>
<evidence type="ECO:0000313" key="6">
    <source>
        <dbReference type="EMBL" id="XDS49334.1"/>
    </source>
</evidence>
<dbReference type="PIRSF" id="PIRSF006078">
    <property type="entry name" value="GlxK"/>
    <property type="match status" value="1"/>
</dbReference>
<dbReference type="Pfam" id="PF02595">
    <property type="entry name" value="Gly_kinase"/>
    <property type="match status" value="1"/>
</dbReference>
<dbReference type="Gene3D" id="3.40.50.10350">
    <property type="entry name" value="Glycerate kinase, domain 1"/>
    <property type="match status" value="1"/>
</dbReference>
<dbReference type="EMBL" id="CP129683">
    <property type="protein sequence ID" value="XDS50555.1"/>
    <property type="molecule type" value="Genomic_DNA"/>
</dbReference>
<evidence type="ECO:0000256" key="3">
    <source>
        <dbReference type="ARBA" id="ARBA00022777"/>
    </source>
</evidence>
<dbReference type="PANTHER" id="PTHR21599:SF0">
    <property type="entry name" value="GLYCERATE KINASE"/>
    <property type="match status" value="1"/>
</dbReference>